<dbReference type="CDD" id="cd18139">
    <property type="entry name" value="HLD_clamp_RarA"/>
    <property type="match status" value="1"/>
</dbReference>
<dbReference type="InterPro" id="IPR055237">
    <property type="entry name" value="Cdc6_lid"/>
</dbReference>
<proteinExistence type="inferred from homology"/>
<dbReference type="Gene3D" id="3.40.50.300">
    <property type="entry name" value="P-loop containing nucleotide triphosphate hydrolases"/>
    <property type="match status" value="1"/>
</dbReference>
<name>A0A1H5SQ89_9EURY</name>
<dbReference type="GO" id="GO:0006260">
    <property type="term" value="P:DNA replication"/>
    <property type="evidence" value="ECO:0007669"/>
    <property type="project" value="UniProtKB-KW"/>
</dbReference>
<dbReference type="PANTHER" id="PTHR10763:SF22">
    <property type="entry name" value="ORC1-TYPE DNA REPLICATION PROTEIN"/>
    <property type="match status" value="1"/>
</dbReference>
<dbReference type="RefSeq" id="WP_103989878.1">
    <property type="nucleotide sequence ID" value="NZ_CP031311.1"/>
</dbReference>
<dbReference type="KEGG" id="hlm:DV707_07510"/>
<keyword evidence="4" id="KW-0067">ATP-binding</keyword>
<evidence type="ECO:0000313" key="6">
    <source>
        <dbReference type="EMBL" id="QCC47519.1"/>
    </source>
</evidence>
<dbReference type="PANTHER" id="PTHR10763">
    <property type="entry name" value="CELL DIVISION CONTROL PROTEIN 6-RELATED"/>
    <property type="match status" value="1"/>
</dbReference>
<dbReference type="GO" id="GO:0005524">
    <property type="term" value="F:ATP binding"/>
    <property type="evidence" value="ECO:0007669"/>
    <property type="project" value="UniProtKB-KW"/>
</dbReference>
<dbReference type="Pfam" id="PF13401">
    <property type="entry name" value="AAA_22"/>
    <property type="match status" value="1"/>
</dbReference>
<sequence>MIQNARVLKEDWVPQELKHREGQLQNLSAHLKPVAHDLGPATVMITGPSGTGKTTIAKYIVRQLEQEVLGIRWGYVNAISNTSMTSIVYSLVRDAGRANDLREKGTPRSLMFDRLRDMDDHFVAIVDEVNVLDDEKTIQALWQIPNVTLVLICIDEDDFFAGLDSTVASRVRGAAKVSLERYHHDQLVDILWSRINAGLASGVVDEDAVETIADIAAGDARHAITLLRRAVRDVVERDDEKLTVGNVRPIREEAREEIHERHVDTLGTHQRHLYEIIKDAGEIGASELHERYEKRAGDPRVKSTRRKYLQSLEHYELVSSSGTGRGTKYRFNSP</sequence>
<feature type="domain" description="AAA+ ATPase" evidence="5">
    <location>
        <begin position="39"/>
        <end position="183"/>
    </location>
</feature>
<evidence type="ECO:0000256" key="4">
    <source>
        <dbReference type="ARBA" id="ARBA00022840"/>
    </source>
</evidence>
<dbReference type="SMART" id="SM00382">
    <property type="entry name" value="AAA"/>
    <property type="match status" value="1"/>
</dbReference>
<evidence type="ECO:0000259" key="5">
    <source>
        <dbReference type="SMART" id="SM00382"/>
    </source>
</evidence>
<dbReference type="EMBL" id="CP031311">
    <property type="protein sequence ID" value="QCC47519.1"/>
    <property type="molecule type" value="Genomic_DNA"/>
</dbReference>
<dbReference type="EMBL" id="FNVN01000001">
    <property type="protein sequence ID" value="SEF52604.1"/>
    <property type="molecule type" value="Genomic_DNA"/>
</dbReference>
<keyword evidence="8" id="KW-1185">Reference proteome</keyword>
<evidence type="ECO:0000313" key="7">
    <source>
        <dbReference type="EMBL" id="SEF52604.1"/>
    </source>
</evidence>
<dbReference type="AlphaFoldDB" id="A0A1H5SQ89"/>
<dbReference type="Pfam" id="PF22703">
    <property type="entry name" value="Cdc6_lid"/>
    <property type="match status" value="1"/>
</dbReference>
<dbReference type="InterPro" id="IPR049945">
    <property type="entry name" value="AAA_22"/>
</dbReference>
<evidence type="ECO:0000313" key="9">
    <source>
        <dbReference type="Proteomes" id="UP000296733"/>
    </source>
</evidence>
<dbReference type="Proteomes" id="UP000296733">
    <property type="component" value="Chromosome"/>
</dbReference>
<gene>
    <name evidence="6" type="ORF">DV707_07510</name>
    <name evidence="7" type="ORF">SAMN04488133_0042</name>
</gene>
<comment type="similarity">
    <text evidence="1">Belongs to the CDC6/cdc18 family.</text>
</comment>
<organism evidence="7 8">
    <name type="scientific">Halobellus limi</name>
    <dbReference type="NCBI Taxonomy" id="699433"/>
    <lineage>
        <taxon>Archaea</taxon>
        <taxon>Methanobacteriati</taxon>
        <taxon>Methanobacteriota</taxon>
        <taxon>Stenosarchaea group</taxon>
        <taxon>Halobacteria</taxon>
        <taxon>Halobacteriales</taxon>
        <taxon>Haloferacaceae</taxon>
        <taxon>Halobellus</taxon>
    </lineage>
</organism>
<dbReference type="SUPFAM" id="SSF52540">
    <property type="entry name" value="P-loop containing nucleoside triphosphate hydrolases"/>
    <property type="match status" value="1"/>
</dbReference>
<keyword evidence="2" id="KW-0235">DNA replication</keyword>
<evidence type="ECO:0000313" key="8">
    <source>
        <dbReference type="Proteomes" id="UP000236740"/>
    </source>
</evidence>
<dbReference type="GO" id="GO:0016887">
    <property type="term" value="F:ATP hydrolysis activity"/>
    <property type="evidence" value="ECO:0007669"/>
    <property type="project" value="InterPro"/>
</dbReference>
<reference evidence="7 8" key="1">
    <citation type="submission" date="2016-10" db="EMBL/GenBank/DDBJ databases">
        <authorList>
            <person name="de Groot N.N."/>
        </authorList>
    </citation>
    <scope>NUCLEOTIDE SEQUENCE [LARGE SCALE GENOMIC DNA]</scope>
    <source>
        <strain evidence="7 8">CGMCC 1.10331</strain>
    </source>
</reference>
<dbReference type="Proteomes" id="UP000236740">
    <property type="component" value="Unassembled WGS sequence"/>
</dbReference>
<accession>A0A1H5SQ89</accession>
<evidence type="ECO:0000256" key="3">
    <source>
        <dbReference type="ARBA" id="ARBA00022741"/>
    </source>
</evidence>
<keyword evidence="3" id="KW-0547">Nucleotide-binding</keyword>
<protein>
    <submittedName>
        <fullName evidence="6">AAA family ATPase</fullName>
    </submittedName>
    <submittedName>
        <fullName evidence="7">Orc1/cdc6 family replication initiation protein</fullName>
    </submittedName>
</protein>
<dbReference type="InterPro" id="IPR050311">
    <property type="entry name" value="ORC1/CDC6"/>
</dbReference>
<dbReference type="InterPro" id="IPR003593">
    <property type="entry name" value="AAA+_ATPase"/>
</dbReference>
<evidence type="ECO:0000256" key="2">
    <source>
        <dbReference type="ARBA" id="ARBA00022705"/>
    </source>
</evidence>
<dbReference type="Gene3D" id="1.10.8.60">
    <property type="match status" value="1"/>
</dbReference>
<dbReference type="InterPro" id="IPR027417">
    <property type="entry name" value="P-loop_NTPase"/>
</dbReference>
<reference evidence="6 9" key="2">
    <citation type="journal article" date="2019" name="Nat. Commun.">
        <title>A new type of DNA phosphorothioation-based antiviral system in archaea.</title>
        <authorList>
            <person name="Xiong L."/>
            <person name="Liu S."/>
            <person name="Chen S."/>
            <person name="Xiao Y."/>
            <person name="Zhu B."/>
            <person name="Gao Y."/>
            <person name="Zhang Y."/>
            <person name="Chen B."/>
            <person name="Luo J."/>
            <person name="Deng Z."/>
            <person name="Chen X."/>
            <person name="Wang L."/>
            <person name="Chen S."/>
        </authorList>
    </citation>
    <scope>NUCLEOTIDE SEQUENCE [LARGE SCALE GENOMIC DNA]</scope>
    <source>
        <strain evidence="6 9">CGMCC 1.10331</strain>
    </source>
</reference>
<dbReference type="GeneID" id="39857925"/>
<evidence type="ECO:0000256" key="1">
    <source>
        <dbReference type="ARBA" id="ARBA00006184"/>
    </source>
</evidence>